<gene>
    <name evidence="7" type="ORF">G8E03_05820</name>
</gene>
<dbReference type="Pfam" id="PF11799">
    <property type="entry name" value="IMS_C"/>
    <property type="match status" value="1"/>
</dbReference>
<dbReference type="GO" id="GO:0009432">
    <property type="term" value="P:SOS response"/>
    <property type="evidence" value="ECO:0007669"/>
    <property type="project" value="TreeGrafter"/>
</dbReference>
<keyword evidence="8" id="KW-1185">Reference proteome</keyword>
<evidence type="ECO:0000256" key="4">
    <source>
        <dbReference type="ARBA" id="ARBA00025589"/>
    </source>
</evidence>
<dbReference type="Proteomes" id="UP000500791">
    <property type="component" value="Chromosome"/>
</dbReference>
<dbReference type="GO" id="GO:0003887">
    <property type="term" value="F:DNA-directed DNA polymerase activity"/>
    <property type="evidence" value="ECO:0007669"/>
    <property type="project" value="TreeGrafter"/>
</dbReference>
<dbReference type="InterPro" id="IPR001126">
    <property type="entry name" value="UmuC"/>
</dbReference>
<dbReference type="Gene3D" id="3.30.70.270">
    <property type="match status" value="1"/>
</dbReference>
<dbReference type="GO" id="GO:0042276">
    <property type="term" value="P:error-prone translesion synthesis"/>
    <property type="evidence" value="ECO:0007669"/>
    <property type="project" value="TreeGrafter"/>
</dbReference>
<organism evidence="7 8">
    <name type="scientific">Pontivivens nitratireducens</name>
    <dbReference type="NCBI Taxonomy" id="2758038"/>
    <lineage>
        <taxon>Bacteria</taxon>
        <taxon>Pseudomonadati</taxon>
        <taxon>Pseudomonadota</taxon>
        <taxon>Alphaproteobacteria</taxon>
        <taxon>Rhodobacterales</taxon>
        <taxon>Paracoccaceae</taxon>
        <taxon>Pontivivens</taxon>
    </lineage>
</organism>
<dbReference type="EMBL" id="CP049811">
    <property type="protein sequence ID" value="QIK40325.1"/>
    <property type="molecule type" value="Genomic_DNA"/>
</dbReference>
<dbReference type="EC" id="2.7.7.7" evidence="3"/>
<dbReference type="GO" id="GO:0003684">
    <property type="term" value="F:damaged DNA binding"/>
    <property type="evidence" value="ECO:0007669"/>
    <property type="project" value="InterPro"/>
</dbReference>
<dbReference type="Pfam" id="PF00817">
    <property type="entry name" value="IMS"/>
    <property type="match status" value="1"/>
</dbReference>
<evidence type="ECO:0000256" key="5">
    <source>
        <dbReference type="ARBA" id="ARBA00049244"/>
    </source>
</evidence>
<evidence type="ECO:0000256" key="2">
    <source>
        <dbReference type="ARBA" id="ARBA00011245"/>
    </source>
</evidence>
<dbReference type="GO" id="GO:0005829">
    <property type="term" value="C:cytosol"/>
    <property type="evidence" value="ECO:0007669"/>
    <property type="project" value="TreeGrafter"/>
</dbReference>
<comment type="catalytic activity">
    <reaction evidence="5">
        <text>DNA(n) + a 2'-deoxyribonucleoside 5'-triphosphate = DNA(n+1) + diphosphate</text>
        <dbReference type="Rhea" id="RHEA:22508"/>
        <dbReference type="Rhea" id="RHEA-COMP:17339"/>
        <dbReference type="Rhea" id="RHEA-COMP:17340"/>
        <dbReference type="ChEBI" id="CHEBI:33019"/>
        <dbReference type="ChEBI" id="CHEBI:61560"/>
        <dbReference type="ChEBI" id="CHEBI:173112"/>
        <dbReference type="EC" id="2.7.7.7"/>
    </reaction>
</comment>
<dbReference type="SUPFAM" id="SSF56672">
    <property type="entry name" value="DNA/RNA polymerases"/>
    <property type="match status" value="1"/>
</dbReference>
<dbReference type="GO" id="GO:0006281">
    <property type="term" value="P:DNA repair"/>
    <property type="evidence" value="ECO:0007669"/>
    <property type="project" value="InterPro"/>
</dbReference>
<dbReference type="PANTHER" id="PTHR11076">
    <property type="entry name" value="DNA REPAIR POLYMERASE UMUC / TRANSFERASE FAMILY MEMBER"/>
    <property type="match status" value="1"/>
</dbReference>
<sequence length="411" mass="44885">MDLHVSTLFFDMTSYFASVWQAEEPGLRGHPVGVLTTDAPGAALIAASREAKALGVTGMMRAAEARKICPSIQFRVAKHDLFVDYHHRIRDAVDTVIPIHRAHSVDEFSCLLTGSQQELSRALSIGADLQNAILEQVSPALTCSVGVAPNKMLAKVAAALRKPGLDWMHPSVLPQKIAHLRLKDLPGVSKGILPRLAAAGINDVTALHAMSPKAARHLWGNVEGERFVRQLQGEHVVYPETKRHSLGHGQNLTPQNRTQDAARLVARRLLVKAASRLRREGVYARSLHISAKCEGQGRLSIDGQIAPTQDSFTLLRIFERYWAQLPVVRPIAVSVMLGGLQVTQDDPGDLFSPTRAGEPTGSEALCASIDKLNALFGQDTIRYGELPPQKVAYTGAKIAFNRVPDRSEFHE</sequence>
<evidence type="ECO:0000313" key="8">
    <source>
        <dbReference type="Proteomes" id="UP000500791"/>
    </source>
</evidence>
<comment type="function">
    <text evidence="4">Poorly processive, error-prone DNA polymerase involved in untargeted mutagenesis. Copies undamaged DNA at stalled replication forks, which arise in vivo from mismatched or misaligned primer ends. These misaligned primers can be extended by PolIV. Exhibits no 3'-5' exonuclease (proofreading) activity. May be involved in translesional synthesis, in conjunction with the beta clamp from PolIII.</text>
</comment>
<dbReference type="InterPro" id="IPR017961">
    <property type="entry name" value="DNA_pol_Y-fam_little_finger"/>
</dbReference>
<accession>A0A6G7VKD8</accession>
<proteinExistence type="inferred from homology"/>
<dbReference type="InterPro" id="IPR043502">
    <property type="entry name" value="DNA/RNA_pol_sf"/>
</dbReference>
<dbReference type="PANTHER" id="PTHR11076:SF34">
    <property type="entry name" value="PROTEIN UMUC"/>
    <property type="match status" value="1"/>
</dbReference>
<feature type="domain" description="UmuC" evidence="6">
    <location>
        <begin position="7"/>
        <end position="189"/>
    </location>
</feature>
<reference evidence="7 8" key="1">
    <citation type="submission" date="2020-03" db="EMBL/GenBank/DDBJ databases">
        <title>Complete genome sequence of Monaibacterium sp. ALG8 with diverse plasmids.</title>
        <authorList>
            <person name="Sun C."/>
        </authorList>
    </citation>
    <scope>NUCLEOTIDE SEQUENCE [LARGE SCALE GENOMIC DNA]</scope>
    <source>
        <strain evidence="7 8">ALG8</strain>
    </source>
</reference>
<evidence type="ECO:0000313" key="7">
    <source>
        <dbReference type="EMBL" id="QIK40325.1"/>
    </source>
</evidence>
<dbReference type="RefSeq" id="WP_166189663.1">
    <property type="nucleotide sequence ID" value="NZ_CP049811.1"/>
</dbReference>
<comment type="similarity">
    <text evidence="1">Belongs to the DNA polymerase type-Y family.</text>
</comment>
<dbReference type="KEGG" id="mon:G8E03_05820"/>
<evidence type="ECO:0000259" key="6">
    <source>
        <dbReference type="PROSITE" id="PS50173"/>
    </source>
</evidence>
<dbReference type="AlphaFoldDB" id="A0A6G7VKD8"/>
<evidence type="ECO:0000256" key="3">
    <source>
        <dbReference type="ARBA" id="ARBA00012417"/>
    </source>
</evidence>
<dbReference type="PROSITE" id="PS50173">
    <property type="entry name" value="UMUC"/>
    <property type="match status" value="1"/>
</dbReference>
<dbReference type="Gene3D" id="3.40.1170.60">
    <property type="match status" value="1"/>
</dbReference>
<evidence type="ECO:0000256" key="1">
    <source>
        <dbReference type="ARBA" id="ARBA00010945"/>
    </source>
</evidence>
<name>A0A6G7VKD8_9RHOB</name>
<dbReference type="InterPro" id="IPR050116">
    <property type="entry name" value="DNA_polymerase-Y"/>
</dbReference>
<comment type="subunit">
    <text evidence="2">Monomer.</text>
</comment>
<protein>
    <recommendedName>
        <fullName evidence="3">DNA-directed DNA polymerase</fullName>
        <ecNumber evidence="3">2.7.7.7</ecNumber>
    </recommendedName>
</protein>
<dbReference type="InterPro" id="IPR043128">
    <property type="entry name" value="Rev_trsase/Diguanyl_cyclase"/>
</dbReference>